<dbReference type="KEGG" id="lrs:PX52LOC_00855"/>
<keyword evidence="1" id="KW-0472">Membrane</keyword>
<feature type="transmembrane region" description="Helical" evidence="1">
    <location>
        <begin position="209"/>
        <end position="231"/>
    </location>
</feature>
<evidence type="ECO:0000313" key="4">
    <source>
        <dbReference type="Proteomes" id="UP000324974"/>
    </source>
</evidence>
<feature type="signal peptide" evidence="2">
    <location>
        <begin position="1"/>
        <end position="16"/>
    </location>
</feature>
<sequence>MRTLLLLALLAAPAFANEKPIAYPVPAEFPSPNKEFVFVLIPPKSDDPSRKENSIQAALRQKYAASGLYRADDATKPLWTVDWYDYEAHPANDGVHVVRIHGENDQWRHYPNARKLPDETIEEQLAAPAVSFYANGQLLRTYSVRELIARPDDLPNTMRFILWNAGGVLSQDGKQFVLMTQDSRQNFFDLATGRLVEGRDAGLGNAKVWVIRISLGLVGTAVIVVMSLYLYHLRKK</sequence>
<evidence type="ECO:0000313" key="3">
    <source>
        <dbReference type="EMBL" id="QEL13994.1"/>
    </source>
</evidence>
<feature type="chain" id="PRO_5022761790" evidence="2">
    <location>
        <begin position="17"/>
        <end position="236"/>
    </location>
</feature>
<reference evidence="4" key="1">
    <citation type="submission" date="2019-08" db="EMBL/GenBank/DDBJ databases">
        <title>Limnoglobus roseus gen. nov., sp. nov., a novel freshwater planctomycete with a giant genome from the family Gemmataceae.</title>
        <authorList>
            <person name="Kulichevskaya I.S."/>
            <person name="Naumoff D.G."/>
            <person name="Miroshnikov K."/>
            <person name="Ivanova A."/>
            <person name="Philippov D.A."/>
            <person name="Hakobyan A."/>
            <person name="Rijpstra I.C."/>
            <person name="Sinninghe Damste J.S."/>
            <person name="Liesack W."/>
            <person name="Dedysh S.N."/>
        </authorList>
    </citation>
    <scope>NUCLEOTIDE SEQUENCE [LARGE SCALE GENOMIC DNA]</scope>
    <source>
        <strain evidence="4">PX52</strain>
    </source>
</reference>
<name>A0A5C1AA45_9BACT</name>
<dbReference type="Proteomes" id="UP000324974">
    <property type="component" value="Chromosome"/>
</dbReference>
<dbReference type="EMBL" id="CP042425">
    <property type="protein sequence ID" value="QEL13994.1"/>
    <property type="molecule type" value="Genomic_DNA"/>
</dbReference>
<keyword evidence="1" id="KW-1133">Transmembrane helix</keyword>
<evidence type="ECO:0000256" key="2">
    <source>
        <dbReference type="SAM" id="SignalP"/>
    </source>
</evidence>
<dbReference type="AlphaFoldDB" id="A0A5C1AA45"/>
<proteinExistence type="predicted"/>
<protein>
    <submittedName>
        <fullName evidence="3">Uncharacterized protein</fullName>
    </submittedName>
</protein>
<keyword evidence="2" id="KW-0732">Signal</keyword>
<keyword evidence="1" id="KW-0812">Transmembrane</keyword>
<organism evidence="3 4">
    <name type="scientific">Limnoglobus roseus</name>
    <dbReference type="NCBI Taxonomy" id="2598579"/>
    <lineage>
        <taxon>Bacteria</taxon>
        <taxon>Pseudomonadati</taxon>
        <taxon>Planctomycetota</taxon>
        <taxon>Planctomycetia</taxon>
        <taxon>Gemmatales</taxon>
        <taxon>Gemmataceae</taxon>
        <taxon>Limnoglobus</taxon>
    </lineage>
</organism>
<gene>
    <name evidence="3" type="ORF">PX52LOC_00855</name>
</gene>
<dbReference type="RefSeq" id="WP_149108918.1">
    <property type="nucleotide sequence ID" value="NZ_CP042425.1"/>
</dbReference>
<evidence type="ECO:0000256" key="1">
    <source>
        <dbReference type="SAM" id="Phobius"/>
    </source>
</evidence>
<accession>A0A5C1AA45</accession>
<dbReference type="OrthoDB" id="288363at2"/>
<keyword evidence="4" id="KW-1185">Reference proteome</keyword>